<dbReference type="EMBL" id="KB445561">
    <property type="protein sequence ID" value="EMC93039.1"/>
    <property type="molecule type" value="Genomic_DNA"/>
</dbReference>
<evidence type="ECO:0000256" key="1">
    <source>
        <dbReference type="SAM" id="MobiDB-lite"/>
    </source>
</evidence>
<dbReference type="Proteomes" id="UP000011761">
    <property type="component" value="Unassembled WGS sequence"/>
</dbReference>
<sequence>MFLSITPASIASPSSSRMMLYNTTSIITTAPSTITTMASPVVPDRITVSASTSSYEKTRIGTSFFLWGLSFPTQPTSSGAHTVTRSAKLDSSNPGLATLTTVLAMITGKYMSIPLLLLLSTGLAQADYPPNQRRGAYADDTASIAHATPISVITLAKVLTSTVSNAVVTSALCFNGNAVVLCGAPSVVVQSTVSVNQSASTSATVVVISTSLETPSTQTTTSLAQSATSSAMVMVDSTTSMNATHSQAAASPTQPPARSATSGASATVKASGLRAIVWSAALVILFFGGQILADPHLCSSGTSLMVP</sequence>
<evidence type="ECO:0000313" key="2">
    <source>
        <dbReference type="EMBL" id="EMC93039.1"/>
    </source>
</evidence>
<dbReference type="KEGG" id="bcom:BAUCODRAFT_151411"/>
<accession>M2N239</accession>
<feature type="region of interest" description="Disordered" evidence="1">
    <location>
        <begin position="243"/>
        <end position="262"/>
    </location>
</feature>
<reference evidence="2 3" key="1">
    <citation type="journal article" date="2012" name="PLoS Pathog.">
        <title>Diverse lifestyles and strategies of plant pathogenesis encoded in the genomes of eighteen Dothideomycetes fungi.</title>
        <authorList>
            <person name="Ohm R.A."/>
            <person name="Feau N."/>
            <person name="Henrissat B."/>
            <person name="Schoch C.L."/>
            <person name="Horwitz B.A."/>
            <person name="Barry K.W."/>
            <person name="Condon B.J."/>
            <person name="Copeland A.C."/>
            <person name="Dhillon B."/>
            <person name="Glaser F."/>
            <person name="Hesse C.N."/>
            <person name="Kosti I."/>
            <person name="LaButti K."/>
            <person name="Lindquist E.A."/>
            <person name="Lucas S."/>
            <person name="Salamov A.A."/>
            <person name="Bradshaw R.E."/>
            <person name="Ciuffetti L."/>
            <person name="Hamelin R.C."/>
            <person name="Kema G.H.J."/>
            <person name="Lawrence C."/>
            <person name="Scott J.A."/>
            <person name="Spatafora J.W."/>
            <person name="Turgeon B.G."/>
            <person name="de Wit P.J.G.M."/>
            <person name="Zhong S."/>
            <person name="Goodwin S.B."/>
            <person name="Grigoriev I.V."/>
        </authorList>
    </citation>
    <scope>NUCLEOTIDE SEQUENCE [LARGE SCALE GENOMIC DNA]</scope>
    <source>
        <strain evidence="2 3">UAMH 10762</strain>
    </source>
</reference>
<proteinExistence type="predicted"/>
<gene>
    <name evidence="2" type="ORF">BAUCODRAFT_151411</name>
</gene>
<name>M2N239_BAUPA</name>
<dbReference type="RefSeq" id="XP_007680257.1">
    <property type="nucleotide sequence ID" value="XM_007682067.1"/>
</dbReference>
<keyword evidence="3" id="KW-1185">Reference proteome</keyword>
<dbReference type="GeneID" id="19109132"/>
<organism evidence="2 3">
    <name type="scientific">Baudoinia panamericana (strain UAMH 10762)</name>
    <name type="common">Angels' share fungus</name>
    <name type="synonym">Baudoinia compniacensis (strain UAMH 10762)</name>
    <dbReference type="NCBI Taxonomy" id="717646"/>
    <lineage>
        <taxon>Eukaryota</taxon>
        <taxon>Fungi</taxon>
        <taxon>Dikarya</taxon>
        <taxon>Ascomycota</taxon>
        <taxon>Pezizomycotina</taxon>
        <taxon>Dothideomycetes</taxon>
        <taxon>Dothideomycetidae</taxon>
        <taxon>Mycosphaerellales</taxon>
        <taxon>Teratosphaeriaceae</taxon>
        <taxon>Baudoinia</taxon>
    </lineage>
</organism>
<protein>
    <submittedName>
        <fullName evidence="2">Uncharacterized protein</fullName>
    </submittedName>
</protein>
<dbReference type="HOGENOM" id="CLU_906102_0_0_1"/>
<evidence type="ECO:0000313" key="3">
    <source>
        <dbReference type="Proteomes" id="UP000011761"/>
    </source>
</evidence>
<feature type="compositionally biased region" description="Low complexity" evidence="1">
    <location>
        <begin position="246"/>
        <end position="262"/>
    </location>
</feature>
<dbReference type="AlphaFoldDB" id="M2N239"/>